<proteinExistence type="predicted"/>
<protein>
    <submittedName>
        <fullName evidence="1">Uncharacterized protein</fullName>
    </submittedName>
</protein>
<evidence type="ECO:0000313" key="1">
    <source>
        <dbReference type="EMBL" id="OQE29838.1"/>
    </source>
</evidence>
<organism evidence="1 2">
    <name type="scientific">Penicillium steckii</name>
    <dbReference type="NCBI Taxonomy" id="303698"/>
    <lineage>
        <taxon>Eukaryota</taxon>
        <taxon>Fungi</taxon>
        <taxon>Dikarya</taxon>
        <taxon>Ascomycota</taxon>
        <taxon>Pezizomycotina</taxon>
        <taxon>Eurotiomycetes</taxon>
        <taxon>Eurotiomycetidae</taxon>
        <taxon>Eurotiales</taxon>
        <taxon>Aspergillaceae</taxon>
        <taxon>Penicillium</taxon>
    </lineage>
</organism>
<dbReference type="Proteomes" id="UP000191285">
    <property type="component" value="Unassembled WGS sequence"/>
</dbReference>
<keyword evidence="2" id="KW-1185">Reference proteome</keyword>
<accession>A0A1V6TTX2</accession>
<dbReference type="AlphaFoldDB" id="A0A1V6TTX2"/>
<gene>
    <name evidence="1" type="ORF">PENSTE_c002G05298</name>
</gene>
<name>A0A1V6TTX2_9EURO</name>
<dbReference type="EMBL" id="MLKD01000002">
    <property type="protein sequence ID" value="OQE29838.1"/>
    <property type="molecule type" value="Genomic_DNA"/>
</dbReference>
<comment type="caution">
    <text evidence="1">The sequence shown here is derived from an EMBL/GenBank/DDBJ whole genome shotgun (WGS) entry which is preliminary data.</text>
</comment>
<sequence>MAESIRNLLEAKMMKINPQTVDNEGDVVNLEYTHVLYPLVTMLETACQEMIQDIRLHQSCSVRHRSEYFIEPDNSSRVDVIILLETFENGYLDSTRYRDRSFSARETFELVQQQICNTFTTKSPIIADI</sequence>
<evidence type="ECO:0000313" key="2">
    <source>
        <dbReference type="Proteomes" id="UP000191285"/>
    </source>
</evidence>
<reference evidence="2" key="1">
    <citation type="journal article" date="2017" name="Nat. Microbiol.">
        <title>Global analysis of biosynthetic gene clusters reveals vast potential of secondary metabolite production in Penicillium species.</title>
        <authorList>
            <person name="Nielsen J.C."/>
            <person name="Grijseels S."/>
            <person name="Prigent S."/>
            <person name="Ji B."/>
            <person name="Dainat J."/>
            <person name="Nielsen K.F."/>
            <person name="Frisvad J.C."/>
            <person name="Workman M."/>
            <person name="Nielsen J."/>
        </authorList>
    </citation>
    <scope>NUCLEOTIDE SEQUENCE [LARGE SCALE GENOMIC DNA]</scope>
    <source>
        <strain evidence="2">IBT 24891</strain>
    </source>
</reference>